<accession>A0ABD0L874</accession>
<dbReference type="PROSITE" id="PS50835">
    <property type="entry name" value="IG_LIKE"/>
    <property type="match status" value="22"/>
</dbReference>
<keyword evidence="6" id="KW-0393">Immunoglobulin domain</keyword>
<keyword evidence="3 7" id="KW-0472">Membrane</keyword>
<evidence type="ECO:0000256" key="3">
    <source>
        <dbReference type="ARBA" id="ARBA00023136"/>
    </source>
</evidence>
<dbReference type="Pfam" id="PF07679">
    <property type="entry name" value="I-set"/>
    <property type="match status" value="2"/>
</dbReference>
<keyword evidence="2" id="KW-0677">Repeat</keyword>
<evidence type="ECO:0000256" key="4">
    <source>
        <dbReference type="ARBA" id="ARBA00023157"/>
    </source>
</evidence>
<feature type="domain" description="Ig-like" evidence="8">
    <location>
        <begin position="2181"/>
        <end position="2277"/>
    </location>
</feature>
<comment type="caution">
    <text evidence="10">The sequence shown here is derived from an EMBL/GenBank/DDBJ whole genome shotgun (WGS) entry which is preliminary data.</text>
</comment>
<dbReference type="InterPro" id="IPR003598">
    <property type="entry name" value="Ig_sub2"/>
</dbReference>
<feature type="domain" description="Ig-like" evidence="8">
    <location>
        <begin position="1395"/>
        <end position="1468"/>
    </location>
</feature>
<dbReference type="PANTHER" id="PTHR11640:SF158">
    <property type="entry name" value="V-SET AND IMMUNOGLOBULIN DOMAIN-CONTAINING PROTEIN 10-LIKE 2"/>
    <property type="match status" value="1"/>
</dbReference>
<dbReference type="Pfam" id="PF13927">
    <property type="entry name" value="Ig_3"/>
    <property type="match status" value="5"/>
</dbReference>
<evidence type="ECO:0000256" key="6">
    <source>
        <dbReference type="ARBA" id="ARBA00023319"/>
    </source>
</evidence>
<dbReference type="SUPFAM" id="SSF48726">
    <property type="entry name" value="Immunoglobulin"/>
    <property type="match status" value="19"/>
</dbReference>
<evidence type="ECO:0000256" key="2">
    <source>
        <dbReference type="ARBA" id="ARBA00022737"/>
    </source>
</evidence>
<evidence type="ECO:0000259" key="8">
    <source>
        <dbReference type="PROSITE" id="PS50835"/>
    </source>
</evidence>
<feature type="domain" description="Ig-like" evidence="8">
    <location>
        <begin position="1299"/>
        <end position="1380"/>
    </location>
</feature>
<feature type="domain" description="Fibronectin type-III" evidence="9">
    <location>
        <begin position="2286"/>
        <end position="2383"/>
    </location>
</feature>
<feature type="domain" description="Ig-like" evidence="8">
    <location>
        <begin position="1123"/>
        <end position="1202"/>
    </location>
</feature>
<dbReference type="Pfam" id="PF13895">
    <property type="entry name" value="Ig_2"/>
    <property type="match status" value="9"/>
</dbReference>
<feature type="transmembrane region" description="Helical" evidence="7">
    <location>
        <begin position="2398"/>
        <end position="2420"/>
    </location>
</feature>
<dbReference type="Pfam" id="PF00041">
    <property type="entry name" value="fn3"/>
    <property type="match status" value="1"/>
</dbReference>
<evidence type="ECO:0000256" key="7">
    <source>
        <dbReference type="SAM" id="Phobius"/>
    </source>
</evidence>
<feature type="domain" description="Ig-like" evidence="8">
    <location>
        <begin position="611"/>
        <end position="694"/>
    </location>
</feature>
<feature type="domain" description="Ig-like" evidence="8">
    <location>
        <begin position="699"/>
        <end position="770"/>
    </location>
</feature>
<feature type="domain" description="Ig-like" evidence="8">
    <location>
        <begin position="778"/>
        <end position="858"/>
    </location>
</feature>
<evidence type="ECO:0000256" key="5">
    <source>
        <dbReference type="ARBA" id="ARBA00023180"/>
    </source>
</evidence>
<organism evidence="10 11">
    <name type="scientific">Batillaria attramentaria</name>
    <dbReference type="NCBI Taxonomy" id="370345"/>
    <lineage>
        <taxon>Eukaryota</taxon>
        <taxon>Metazoa</taxon>
        <taxon>Spiralia</taxon>
        <taxon>Lophotrochozoa</taxon>
        <taxon>Mollusca</taxon>
        <taxon>Gastropoda</taxon>
        <taxon>Caenogastropoda</taxon>
        <taxon>Sorbeoconcha</taxon>
        <taxon>Cerithioidea</taxon>
        <taxon>Batillariidae</taxon>
        <taxon>Batillaria</taxon>
    </lineage>
</organism>
<reference evidence="10 11" key="1">
    <citation type="journal article" date="2023" name="Sci. Data">
        <title>Genome assembly of the Korean intertidal mud-creeper Batillaria attramentaria.</title>
        <authorList>
            <person name="Patra A.K."/>
            <person name="Ho P.T."/>
            <person name="Jun S."/>
            <person name="Lee S.J."/>
            <person name="Kim Y."/>
            <person name="Won Y.J."/>
        </authorList>
    </citation>
    <scope>NUCLEOTIDE SEQUENCE [LARGE SCALE GENOMIC DNA]</scope>
    <source>
        <strain evidence="10">Wonlab-2016</strain>
    </source>
</reference>
<dbReference type="InterPro" id="IPR036116">
    <property type="entry name" value="FN3_sf"/>
</dbReference>
<dbReference type="SUPFAM" id="SSF49265">
    <property type="entry name" value="Fibronectin type III"/>
    <property type="match status" value="1"/>
</dbReference>
<feature type="domain" description="Ig-like" evidence="8">
    <location>
        <begin position="351"/>
        <end position="421"/>
    </location>
</feature>
<dbReference type="InterPro" id="IPR051275">
    <property type="entry name" value="Cell_adhesion_signaling"/>
</dbReference>
<keyword evidence="11" id="KW-1185">Reference proteome</keyword>
<keyword evidence="7" id="KW-0812">Transmembrane</keyword>
<keyword evidence="7" id="KW-1133">Transmembrane helix</keyword>
<dbReference type="SMART" id="SM00409">
    <property type="entry name" value="IG"/>
    <property type="match status" value="24"/>
</dbReference>
<dbReference type="SMART" id="SM00060">
    <property type="entry name" value="FN3"/>
    <property type="match status" value="1"/>
</dbReference>
<evidence type="ECO:0000313" key="11">
    <source>
        <dbReference type="Proteomes" id="UP001519460"/>
    </source>
</evidence>
<dbReference type="InterPro" id="IPR003599">
    <property type="entry name" value="Ig_sub"/>
</dbReference>
<feature type="domain" description="Ig-like" evidence="8">
    <location>
        <begin position="1475"/>
        <end position="1557"/>
    </location>
</feature>
<sequence length="2514" mass="270541">MADKLVTFTVCIFSGTICLDRPLSQLDRFGINPFPDYNVSARAGVRGQTVVVPEGGTATISDLTISSTGGSSVLTGSGQQIINLDIFGTPSVSQAFANRVQLTQSNSDGFRNIRVSFTISNVQQSDAGVFQCTSQFDGSRPCGTNTLVVAGRPTKPQINILTNPVIVGKDVIVECRSTSTSAPANNPLKLAYNLKENGRLALRQPTTSSRFRIGSISKAKRGARYSCVATEQNTESGELTGLNSVDSDEYVMNPQWPPDSFELTPSRSQYTVSTNAPLPDITCSADCNPPCSFSWYKNQNLFITGPLLRLGTAEKTDAGSYVCRATNPQGSVDVPVTITVEDRLGNIELIPPRTEYTVPEGTQVEDIFCRAECTPACTYTWQKNGQTISDRQGVRLGRVGAGSSGTYTCVASNGEDSTTISFVVDVQYPPKDPEGRELISPANMLYQVEEGALVLPDIVCNADCNPQCTVQWTKDNSEPAASGDTLSLGTAGRDDTGKYTCTASNSLGQTTTSVEVRVEFRPENVALLPSNTQYTVVNGKDVMPDVTCSANCNPECRYEWLKNDDSNVIGTTAVLSLGTATRQSDGTYICRAVNKLGETRSSFTVAVLYGPETVSLVPPQSTFTVPSGTLLPAVTCSADCKPACSYRWVKDDSTDTLAPLATLSLGQADPEDAGIYKCLATNDHGEANAKFDLAVQFGPSSSITLQPPDTNYDLSSGDDLSITCSAVCDPACTFRWEDSSGITVPGGATLQLTDVTNSDAGTYSCVADNGVGTPARKPVTVNVFSPLTIKQGNSVVLTCSAECSPSCTYKWMKDSTPLDSSNGILTLNEVRRGMDGNYTCEASNIAGSDTKAVALEVQYGPGESITFNPNKTTHPVQENSDLTVICAADCKPQCTFKWLRGEVEVSTKPVLLLGNIQRNQADNYECIADNDVRQRSAKQITVDVLYGPDEVRMFPDEQQLYPVRGSSVSLKCWATCNPECTYTWYSRGSRELDSTDGELDLKNVTTSDTGEYTCVASNGIGPPASRDVDINVRAGPGTTIRFNPPEDTAVIVEGRRLKVECIAECSPACSYTWRKGSTLVAQGATLEFPVTDRDQAGSYICFASNNADSQASKPLTVEVQYGPEDSISLFPEGDTQTYLERSPFNIKCSADCNPSCNYTWFLGAQVTPSTDGVLFSPSATLDQAGSYSCQASNGIGSASSINVNIDIQTGPGSTLTFIPPGNRQVVTEGEDLLVTCSADCSPSCRYTWRHNTEDLQTQGGQLELASIDRDQKGLYTCVADNGFGNQGTKQLNVDVQYGPGDTIELFPADSKQVLNEGNSIFISCSADCNPACTYTWYLGNEAINSTNGGLSLVAVGPENAGTYRCAARNGIGLETTAEVALVVQTGPGNTVKIEPEGDMYNVTEGKELRLKCSAVCSPPCTYTWYYASNRVRADDGVLSVPDVSRDLEGPYVCYAVNSVGIQGSRLIQVDVMHGPVDGIVLDPANNVTVEADNAFFLRCSANCDPSCQYAWFRDGRPVPSEGGKLTVTRATEAEGGSYTCEASNGVGSMESEPVVVTVQYGPRDTITLDPAGPVLEIKEDDDVIVTCSAEYAGTEMAESKDGVLTITKFHRDNPRFYTCFADNGLGNRATVPLEIKTVLAKKRFCSPTRPHSRLLSAVLCPYSARQTAALSVPTPGPRDGDLPPTNVDPDILPLPSGLKPEQGGTYTCTAFNGISTPAQASVDIDVLPGQGASIRFFPAGLTASVTEDETLQIRCAANCIPDCDITWTREGQVVSPSSKGVLLLTDAQRDQAGVYQCNARNSLGVNVTQQLSVTVDYGPTGSTKLFPPEETTNLKRGDPLIVQCSALCHPSCTYTWKKGREELSTEEGVLLVPNVTPDDRGRYTCTASNGKGPDESVNLSVNVNFGPEDTVTFDPPGDSRSAKEGDDLMVQCAAQCLPACTYTWYYGGSRRLNSTNGKLSISGVTRQDAGSYTCYADNGVGRRMSQDFLLNVEFPPNTPTFDPASTSYTIRERIDSVSDIRCFADCNPRCDMQWLKDGRPLQTAGNVLELTTPDRSADGVYTCVATNVHGTRQKDLTIHVNYAPSITLFTINDQKTVATVREKYPVTINCRVASKPPSTVQIFNGSKLIRQIENTLQAKVAWKQADCLDTGTYSCTADNGVGALVSVTAELKVQCRPRLDPRIFKQPYVAAHLGKTAVIRVPVLADPTPSFLWYKIRDGVPSVILAGSNDTMGQSDKFFTVNGTTSTLTIENVQLTDFGDYVVSIANERGTNNYTFSLVPQSAPYVARNLTARPVGSDTAEVTWSPGFNGGDKQQFLLEYLKEGTNGWRTLQLDPGINDVTRSVSINVSDLNPSTPYTFRVRSRNMHGYSNYSNTARVLTDAAADSSVQLGEVNLTPVLLGVGLALGFLVGAGITAIVVVSRCRPKTRKNGENTIDDFRSDTTYDTLYLRDALWAQRHIKMRSNSTSNKSGGFDYLDGYDYKQPEDTVRGYNDYSAPFKSSGEARKGMEIHSHA</sequence>
<feature type="domain" description="Ig-like" evidence="8">
    <location>
        <begin position="1036"/>
        <end position="1116"/>
    </location>
</feature>
<comment type="subcellular location">
    <subcellularLocation>
        <location evidence="1">Membrane</location>
        <topology evidence="1">Single-pass type I membrane protein</topology>
    </subcellularLocation>
</comment>
<dbReference type="CDD" id="cd00096">
    <property type="entry name" value="Ig"/>
    <property type="match status" value="2"/>
</dbReference>
<dbReference type="Proteomes" id="UP001519460">
    <property type="component" value="Unassembled WGS sequence"/>
</dbReference>
<feature type="domain" description="Ig-like" evidence="8">
    <location>
        <begin position="1738"/>
        <end position="1814"/>
    </location>
</feature>
<dbReference type="InterPro" id="IPR036179">
    <property type="entry name" value="Ig-like_dom_sf"/>
</dbReference>
<feature type="domain" description="Ig-like" evidence="8">
    <location>
        <begin position="1819"/>
        <end position="1900"/>
    </location>
</feature>
<dbReference type="Gene3D" id="2.60.40.10">
    <property type="entry name" value="Immunoglobulins"/>
    <property type="match status" value="23"/>
</dbReference>
<evidence type="ECO:0000259" key="9">
    <source>
        <dbReference type="PROSITE" id="PS50853"/>
    </source>
</evidence>
<feature type="domain" description="Ig-like" evidence="8">
    <location>
        <begin position="258"/>
        <end position="339"/>
    </location>
</feature>
<proteinExistence type="predicted"/>
<protein>
    <submittedName>
        <fullName evidence="10">Uncharacterized protein</fullName>
    </submittedName>
</protein>
<feature type="domain" description="Ig-like" evidence="8">
    <location>
        <begin position="1211"/>
        <end position="1296"/>
    </location>
</feature>
<dbReference type="GO" id="GO:0016020">
    <property type="term" value="C:membrane"/>
    <property type="evidence" value="ECO:0007669"/>
    <property type="project" value="UniProtKB-SubCell"/>
</dbReference>
<feature type="domain" description="Ig-like" evidence="8">
    <location>
        <begin position="441"/>
        <end position="517"/>
    </location>
</feature>
<gene>
    <name evidence="10" type="ORF">BaRGS_00013311</name>
</gene>
<name>A0ABD0L874_9CAEN</name>
<feature type="domain" description="Ig-like" evidence="8">
    <location>
        <begin position="1999"/>
        <end position="2077"/>
    </location>
</feature>
<feature type="domain" description="Ig-like" evidence="8">
    <location>
        <begin position="861"/>
        <end position="941"/>
    </location>
</feature>
<dbReference type="InterPro" id="IPR013783">
    <property type="entry name" value="Ig-like_fold"/>
</dbReference>
<keyword evidence="4" id="KW-1015">Disulfide bond</keyword>
<dbReference type="SMART" id="SM00408">
    <property type="entry name" value="IGc2"/>
    <property type="match status" value="22"/>
</dbReference>
<feature type="domain" description="Ig-like" evidence="8">
    <location>
        <begin position="156"/>
        <end position="240"/>
    </location>
</feature>
<dbReference type="PROSITE" id="PS50853">
    <property type="entry name" value="FN3"/>
    <property type="match status" value="1"/>
</dbReference>
<feature type="domain" description="Ig-like" evidence="8">
    <location>
        <begin position="948"/>
        <end position="1031"/>
    </location>
</feature>
<evidence type="ECO:0000256" key="1">
    <source>
        <dbReference type="ARBA" id="ARBA00004479"/>
    </source>
</evidence>
<dbReference type="PANTHER" id="PTHR11640">
    <property type="entry name" value="NEPHRIN"/>
    <property type="match status" value="1"/>
</dbReference>
<dbReference type="InterPro" id="IPR013098">
    <property type="entry name" value="Ig_I-set"/>
</dbReference>
<feature type="domain" description="Ig-like" evidence="8">
    <location>
        <begin position="1907"/>
        <end position="1985"/>
    </location>
</feature>
<dbReference type="InterPro" id="IPR003961">
    <property type="entry name" value="FN3_dom"/>
</dbReference>
<dbReference type="CDD" id="cd00063">
    <property type="entry name" value="FN3"/>
    <property type="match status" value="1"/>
</dbReference>
<feature type="domain" description="Ig-like" evidence="8">
    <location>
        <begin position="522"/>
        <end position="606"/>
    </location>
</feature>
<dbReference type="InterPro" id="IPR007110">
    <property type="entry name" value="Ig-like_dom"/>
</dbReference>
<dbReference type="EMBL" id="JACVVK020000075">
    <property type="protein sequence ID" value="KAK7495372.1"/>
    <property type="molecule type" value="Genomic_DNA"/>
</dbReference>
<evidence type="ECO:0000313" key="10">
    <source>
        <dbReference type="EMBL" id="KAK7495372.1"/>
    </source>
</evidence>
<keyword evidence="5" id="KW-0325">Glycoprotein</keyword>
<feature type="domain" description="Ig-like" evidence="8">
    <location>
        <begin position="2084"/>
        <end position="2172"/>
    </location>
</feature>